<dbReference type="InterPro" id="IPR037066">
    <property type="entry name" value="Plug_dom_sf"/>
</dbReference>
<keyword evidence="3 8" id="KW-1134">Transmembrane beta strand</keyword>
<evidence type="ECO:0000259" key="11">
    <source>
        <dbReference type="Pfam" id="PF00593"/>
    </source>
</evidence>
<evidence type="ECO:0000313" key="13">
    <source>
        <dbReference type="EMBL" id="SKC63344.1"/>
    </source>
</evidence>
<dbReference type="Gene3D" id="2.170.130.10">
    <property type="entry name" value="TonB-dependent receptor, plug domain"/>
    <property type="match status" value="1"/>
</dbReference>
<dbReference type="Pfam" id="PF00593">
    <property type="entry name" value="TonB_dep_Rec_b-barrel"/>
    <property type="match status" value="1"/>
</dbReference>
<feature type="chain" id="PRO_5012256493" evidence="10">
    <location>
        <begin position="21"/>
        <end position="983"/>
    </location>
</feature>
<feature type="signal peptide" evidence="10">
    <location>
        <begin position="1"/>
        <end position="20"/>
    </location>
</feature>
<name>A0A1T5KHX0_9BACT</name>
<feature type="domain" description="TonB-dependent receptor plug" evidence="12">
    <location>
        <begin position="113"/>
        <end position="220"/>
    </location>
</feature>
<evidence type="ECO:0000256" key="10">
    <source>
        <dbReference type="SAM" id="SignalP"/>
    </source>
</evidence>
<protein>
    <submittedName>
        <fullName evidence="13">TonB-linked outer membrane protein, SusC/RagA family</fullName>
    </submittedName>
</protein>
<proteinExistence type="inferred from homology"/>
<dbReference type="EMBL" id="FUZU01000001">
    <property type="protein sequence ID" value="SKC63344.1"/>
    <property type="molecule type" value="Genomic_DNA"/>
</dbReference>
<evidence type="ECO:0000256" key="8">
    <source>
        <dbReference type="PROSITE-ProRule" id="PRU01360"/>
    </source>
</evidence>
<dbReference type="AlphaFoldDB" id="A0A1T5KHX0"/>
<dbReference type="InterPro" id="IPR000531">
    <property type="entry name" value="Beta-barrel_TonB"/>
</dbReference>
<dbReference type="OrthoDB" id="9768177at2"/>
<evidence type="ECO:0000256" key="5">
    <source>
        <dbReference type="ARBA" id="ARBA00023077"/>
    </source>
</evidence>
<dbReference type="Pfam" id="PF07715">
    <property type="entry name" value="Plug"/>
    <property type="match status" value="1"/>
</dbReference>
<feature type="domain" description="TonB-dependent receptor-like beta-barrel" evidence="11">
    <location>
        <begin position="386"/>
        <end position="938"/>
    </location>
</feature>
<sequence length="983" mass="105713">MKIKLLLSFCLWLLTFLANGQTTVSGTVKDDTGQALPGVNIIVKGTSLGTTSDTEGKYAIAVPADGVLLFSFIGYKSQEVSIGDRTGVDVVLSPEVTSLDEVVVVGYGTQKRSNLSGSVAKLSAESYKDQPLLNTSSALQGRVAGVSVSNYSGAPGGAVKIRIRGANSITADNEPLYVVDGVALAGVGLSEINVNDIESMEVLKDATATAIYGSRGSNGVILITTKNGKTGAPKVEYNGFVSVVDPMKQYDLMDAQTYARIANLTSGAAVFADPGSFAGKSTNWQKEIFDRAITQSHQISLSGGSPDVKYFISGFTVNQNGVLLNTSQRKFGLRTNLQTNINKWISLGLNLYGARLNSHNNTDTGGKGNPVMSALTWAPTEPVMKDGTYNRFGISPIWSNPYMTIKERLSDNFSNVGVFNANLRFDLTDYLTFTTTAALNMNISKLAYLNNDYISSGNPGAGQSSSQSYTFQTDNILEFHKMFGQHDVTATAVVESTSNKAETFAAQGSGLATTSNGYNNLALNNTQSIASTYSNWALLSFVGRVQYAFNDKYLFTAAMRRDGSSKFQGANKWSMFPSVSAGWKLSNEAFVQNLDAFSNLKLRGGWGVTGNQAINPYGTLGLLAATTYSYGTNTLYPAYTIGNPSNPDLKWETTRQTNIGLDIGLLKGRINITADYYDKNTTDLLLATRIANYDGGGSLLKNVGKVNNKGLELAVEGVIIQTNDLRWSAAVNYFTNRNKVINLGPDSLVQRGTWGGGLMSAPIQVLQVGQPMSSFYLIPWEGVYQNESGVYKAGDARYTDTSGNGTIGLEDRIIVGSAIPKFQFGFNNTVTYKKFSLNLFIQGVYGNKIFNATYAATAVPTSDVKYPTLAEAADYWTPANTSSTWANPGSTNKSWVESTQFLQDGSYARLKNVSLSYQVDKSHLKFLSAKVYVSAQNLFTITNYKGFDPEASSTGSTSDSDGGIDLGAYPSARTYTLGAVLTF</sequence>
<accession>A0A1T5KHX0</accession>
<keyword evidence="6 8" id="KW-0472">Membrane</keyword>
<dbReference type="PROSITE" id="PS52016">
    <property type="entry name" value="TONB_DEPENDENT_REC_3"/>
    <property type="match status" value="1"/>
</dbReference>
<dbReference type="Gene3D" id="2.60.40.1120">
    <property type="entry name" value="Carboxypeptidase-like, regulatory domain"/>
    <property type="match status" value="1"/>
</dbReference>
<dbReference type="SUPFAM" id="SSF49464">
    <property type="entry name" value="Carboxypeptidase regulatory domain-like"/>
    <property type="match status" value="1"/>
</dbReference>
<dbReference type="InterPro" id="IPR012910">
    <property type="entry name" value="Plug_dom"/>
</dbReference>
<evidence type="ECO:0000256" key="6">
    <source>
        <dbReference type="ARBA" id="ARBA00023136"/>
    </source>
</evidence>
<evidence type="ECO:0000259" key="12">
    <source>
        <dbReference type="Pfam" id="PF07715"/>
    </source>
</evidence>
<evidence type="ECO:0000256" key="4">
    <source>
        <dbReference type="ARBA" id="ARBA00022692"/>
    </source>
</evidence>
<dbReference type="Pfam" id="PF13715">
    <property type="entry name" value="CarbopepD_reg_2"/>
    <property type="match status" value="1"/>
</dbReference>
<evidence type="ECO:0000256" key="9">
    <source>
        <dbReference type="RuleBase" id="RU003357"/>
    </source>
</evidence>
<dbReference type="InterPro" id="IPR023997">
    <property type="entry name" value="TonB-dep_OMP_SusC/RagA_CS"/>
</dbReference>
<dbReference type="NCBIfam" id="TIGR04056">
    <property type="entry name" value="OMP_RagA_SusC"/>
    <property type="match status" value="1"/>
</dbReference>
<keyword evidence="14" id="KW-1185">Reference proteome</keyword>
<keyword evidence="4 8" id="KW-0812">Transmembrane</keyword>
<dbReference type="InterPro" id="IPR039426">
    <property type="entry name" value="TonB-dep_rcpt-like"/>
</dbReference>
<organism evidence="13 14">
    <name type="scientific">Ohtaekwangia koreensis</name>
    <dbReference type="NCBI Taxonomy" id="688867"/>
    <lineage>
        <taxon>Bacteria</taxon>
        <taxon>Pseudomonadati</taxon>
        <taxon>Bacteroidota</taxon>
        <taxon>Cytophagia</taxon>
        <taxon>Cytophagales</taxon>
        <taxon>Fulvivirgaceae</taxon>
        <taxon>Ohtaekwangia</taxon>
    </lineage>
</organism>
<dbReference type="FunFam" id="2.170.130.10:FF:000008">
    <property type="entry name" value="SusC/RagA family TonB-linked outer membrane protein"/>
    <property type="match status" value="1"/>
</dbReference>
<comment type="subcellular location">
    <subcellularLocation>
        <location evidence="1 8">Cell outer membrane</location>
        <topology evidence="1 8">Multi-pass membrane protein</topology>
    </subcellularLocation>
</comment>
<keyword evidence="7 8" id="KW-0998">Cell outer membrane</keyword>
<comment type="similarity">
    <text evidence="8 9">Belongs to the TonB-dependent receptor family.</text>
</comment>
<evidence type="ECO:0000256" key="7">
    <source>
        <dbReference type="ARBA" id="ARBA00023237"/>
    </source>
</evidence>
<evidence type="ECO:0000256" key="1">
    <source>
        <dbReference type="ARBA" id="ARBA00004571"/>
    </source>
</evidence>
<dbReference type="InterPro" id="IPR023996">
    <property type="entry name" value="TonB-dep_OMP_SusC/RagA"/>
</dbReference>
<evidence type="ECO:0000256" key="2">
    <source>
        <dbReference type="ARBA" id="ARBA00022448"/>
    </source>
</evidence>
<keyword evidence="10" id="KW-0732">Signal</keyword>
<dbReference type="RefSeq" id="WP_079686683.1">
    <property type="nucleotide sequence ID" value="NZ_FUZU01000001.1"/>
</dbReference>
<dbReference type="InterPro" id="IPR036942">
    <property type="entry name" value="Beta-barrel_TonB_sf"/>
</dbReference>
<reference evidence="13 14" key="1">
    <citation type="submission" date="2017-02" db="EMBL/GenBank/DDBJ databases">
        <authorList>
            <person name="Peterson S.W."/>
        </authorList>
    </citation>
    <scope>NUCLEOTIDE SEQUENCE [LARGE SCALE GENOMIC DNA]</scope>
    <source>
        <strain evidence="13 14">DSM 25262</strain>
    </source>
</reference>
<dbReference type="SUPFAM" id="SSF56935">
    <property type="entry name" value="Porins"/>
    <property type="match status" value="1"/>
</dbReference>
<keyword evidence="2 8" id="KW-0813">Transport</keyword>
<evidence type="ECO:0000256" key="3">
    <source>
        <dbReference type="ARBA" id="ARBA00022452"/>
    </source>
</evidence>
<evidence type="ECO:0000313" key="14">
    <source>
        <dbReference type="Proteomes" id="UP000190961"/>
    </source>
</evidence>
<gene>
    <name evidence="13" type="ORF">SAMN05660236_2214</name>
</gene>
<dbReference type="InterPro" id="IPR008969">
    <property type="entry name" value="CarboxyPept-like_regulatory"/>
</dbReference>
<dbReference type="Gene3D" id="2.40.170.20">
    <property type="entry name" value="TonB-dependent receptor, beta-barrel domain"/>
    <property type="match status" value="1"/>
</dbReference>
<dbReference type="GO" id="GO:0009279">
    <property type="term" value="C:cell outer membrane"/>
    <property type="evidence" value="ECO:0007669"/>
    <property type="project" value="UniProtKB-SubCell"/>
</dbReference>
<keyword evidence="5 9" id="KW-0798">TonB box</keyword>
<dbReference type="NCBIfam" id="TIGR04057">
    <property type="entry name" value="SusC_RagA_signa"/>
    <property type="match status" value="1"/>
</dbReference>
<dbReference type="Proteomes" id="UP000190961">
    <property type="component" value="Unassembled WGS sequence"/>
</dbReference>
<dbReference type="STRING" id="688867.SAMN05660236_2214"/>